<gene>
    <name evidence="2" type="ORF">MA16_Dca023485</name>
</gene>
<dbReference type="Pfam" id="PF07727">
    <property type="entry name" value="RVT_2"/>
    <property type="match status" value="1"/>
</dbReference>
<dbReference type="InterPro" id="IPR013103">
    <property type="entry name" value="RVT_2"/>
</dbReference>
<organism evidence="2 3">
    <name type="scientific">Dendrobium catenatum</name>
    <dbReference type="NCBI Taxonomy" id="906689"/>
    <lineage>
        <taxon>Eukaryota</taxon>
        <taxon>Viridiplantae</taxon>
        <taxon>Streptophyta</taxon>
        <taxon>Embryophyta</taxon>
        <taxon>Tracheophyta</taxon>
        <taxon>Spermatophyta</taxon>
        <taxon>Magnoliopsida</taxon>
        <taxon>Liliopsida</taxon>
        <taxon>Asparagales</taxon>
        <taxon>Orchidaceae</taxon>
        <taxon>Epidendroideae</taxon>
        <taxon>Malaxideae</taxon>
        <taxon>Dendrobiinae</taxon>
        <taxon>Dendrobium</taxon>
    </lineage>
</organism>
<dbReference type="Proteomes" id="UP000233837">
    <property type="component" value="Unassembled WGS sequence"/>
</dbReference>
<dbReference type="InterPro" id="IPR043502">
    <property type="entry name" value="DNA/RNA_pol_sf"/>
</dbReference>
<feature type="domain" description="Reverse transcriptase Ty1/copia-type" evidence="1">
    <location>
        <begin position="59"/>
        <end position="299"/>
    </location>
</feature>
<evidence type="ECO:0000313" key="2">
    <source>
        <dbReference type="EMBL" id="PKU77905.1"/>
    </source>
</evidence>
<sequence length="546" mass="61950">MVTRGKSGHLKPINLLNLLHSIPAADNQPAPSSYTEASKSSEWRRAMADEFFALQTQGTWSLVPLPPNTSVLGCRWTYRLKHHSDGSITKHKARLVAQGNHQEYDLDYTETFSPVAKLPTIHILLTVALHNDWPVHQLDVTNAFLHGSLEETVYMRQPQGFVDATHPNHVCLLRKAIYGLKQAPRQWYNTLTSSLVELGFHHSKSDPSLLIFHKCNIKLFLIIYVDDLLLTGNDASAIGKIIFQLQQKFNMKILGKVNSFLGIQISRQSDHYFLSQTAYARSILQIAHLTNCNPLSNPTCTKLPQTFQADPILDDPAMYRRITGSLQYLTLKRPDISFSVNLLSQHMHSPQPQHSYLLKRLLTINFGIPILKTNLRLSAYSDADWAGDPVSRKSTSGYCSYLSQTLISWTVKKQTMVARSSTESEYRSLAALAADVIWIRRVLADFGIDQIHPTDIYYDNTSAITLANNPVFHARTKHIKIDHRFVRDHVQQWTIQILPISTNDQLVDILTKPLSTPRFHALRLKLNVIYIYKVLNEVVASEFGLN</sequence>
<dbReference type="SUPFAM" id="SSF56672">
    <property type="entry name" value="DNA/RNA polymerases"/>
    <property type="match status" value="1"/>
</dbReference>
<dbReference type="PANTHER" id="PTHR11439">
    <property type="entry name" value="GAG-POL-RELATED RETROTRANSPOSON"/>
    <property type="match status" value="1"/>
</dbReference>
<name>A0A2I0WQH0_9ASPA</name>
<proteinExistence type="predicted"/>
<dbReference type="AlphaFoldDB" id="A0A2I0WQH0"/>
<keyword evidence="3" id="KW-1185">Reference proteome</keyword>
<dbReference type="EMBL" id="KZ502485">
    <property type="protein sequence ID" value="PKU77905.1"/>
    <property type="molecule type" value="Genomic_DNA"/>
</dbReference>
<protein>
    <submittedName>
        <fullName evidence="2">Retrovirus-related Pol polyprotein from transposon TNT 1-94</fullName>
    </submittedName>
</protein>
<accession>A0A2I0WQH0</accession>
<evidence type="ECO:0000259" key="1">
    <source>
        <dbReference type="Pfam" id="PF07727"/>
    </source>
</evidence>
<dbReference type="CDD" id="cd09272">
    <property type="entry name" value="RNase_HI_RT_Ty1"/>
    <property type="match status" value="1"/>
</dbReference>
<reference evidence="2 3" key="1">
    <citation type="journal article" date="2016" name="Sci. Rep.">
        <title>The Dendrobium catenatum Lindl. genome sequence provides insights into polysaccharide synthase, floral development and adaptive evolution.</title>
        <authorList>
            <person name="Zhang G.Q."/>
            <person name="Xu Q."/>
            <person name="Bian C."/>
            <person name="Tsai W.C."/>
            <person name="Yeh C.M."/>
            <person name="Liu K.W."/>
            <person name="Yoshida K."/>
            <person name="Zhang L.S."/>
            <person name="Chang S.B."/>
            <person name="Chen F."/>
            <person name="Shi Y."/>
            <person name="Su Y.Y."/>
            <person name="Zhang Y.Q."/>
            <person name="Chen L.J."/>
            <person name="Yin Y."/>
            <person name="Lin M."/>
            <person name="Huang H."/>
            <person name="Deng H."/>
            <person name="Wang Z.W."/>
            <person name="Zhu S.L."/>
            <person name="Zhao X."/>
            <person name="Deng C."/>
            <person name="Niu S.C."/>
            <person name="Huang J."/>
            <person name="Wang M."/>
            <person name="Liu G.H."/>
            <person name="Yang H.J."/>
            <person name="Xiao X.J."/>
            <person name="Hsiao Y.Y."/>
            <person name="Wu W.L."/>
            <person name="Chen Y.Y."/>
            <person name="Mitsuda N."/>
            <person name="Ohme-Takagi M."/>
            <person name="Luo Y.B."/>
            <person name="Van de Peer Y."/>
            <person name="Liu Z.J."/>
        </authorList>
    </citation>
    <scope>NUCLEOTIDE SEQUENCE [LARGE SCALE GENOMIC DNA]</scope>
    <source>
        <tissue evidence="2">The whole plant</tissue>
    </source>
</reference>
<dbReference type="PANTHER" id="PTHR11439:SF461">
    <property type="entry name" value="OS10G0432200 PROTEIN"/>
    <property type="match status" value="1"/>
</dbReference>
<evidence type="ECO:0000313" key="3">
    <source>
        <dbReference type="Proteomes" id="UP000233837"/>
    </source>
</evidence>
<reference evidence="2 3" key="2">
    <citation type="journal article" date="2017" name="Nature">
        <title>The Apostasia genome and the evolution of orchids.</title>
        <authorList>
            <person name="Zhang G.Q."/>
            <person name="Liu K.W."/>
            <person name="Li Z."/>
            <person name="Lohaus R."/>
            <person name="Hsiao Y.Y."/>
            <person name="Niu S.C."/>
            <person name="Wang J.Y."/>
            <person name="Lin Y.C."/>
            <person name="Xu Q."/>
            <person name="Chen L.J."/>
            <person name="Yoshida K."/>
            <person name="Fujiwara S."/>
            <person name="Wang Z.W."/>
            <person name="Zhang Y.Q."/>
            <person name="Mitsuda N."/>
            <person name="Wang M."/>
            <person name="Liu G.H."/>
            <person name="Pecoraro L."/>
            <person name="Huang H.X."/>
            <person name="Xiao X.J."/>
            <person name="Lin M."/>
            <person name="Wu X.Y."/>
            <person name="Wu W.L."/>
            <person name="Chen Y.Y."/>
            <person name="Chang S.B."/>
            <person name="Sakamoto S."/>
            <person name="Ohme-Takagi M."/>
            <person name="Yagi M."/>
            <person name="Zeng S.J."/>
            <person name="Shen C.Y."/>
            <person name="Yeh C.M."/>
            <person name="Luo Y.B."/>
            <person name="Tsai W.C."/>
            <person name="Van de Peer Y."/>
            <person name="Liu Z.J."/>
        </authorList>
    </citation>
    <scope>NUCLEOTIDE SEQUENCE [LARGE SCALE GENOMIC DNA]</scope>
    <source>
        <tissue evidence="2">The whole plant</tissue>
    </source>
</reference>